<dbReference type="STRING" id="86666.SAMN04490247_1399"/>
<protein>
    <submittedName>
        <fullName evidence="3">Putative tricarboxylic transport membrane protein</fullName>
    </submittedName>
</protein>
<organism evidence="3 4">
    <name type="scientific">Salimicrobium halophilum</name>
    <dbReference type="NCBI Taxonomy" id="86666"/>
    <lineage>
        <taxon>Bacteria</taxon>
        <taxon>Bacillati</taxon>
        <taxon>Bacillota</taxon>
        <taxon>Bacilli</taxon>
        <taxon>Bacillales</taxon>
        <taxon>Bacillaceae</taxon>
        <taxon>Salimicrobium</taxon>
    </lineage>
</organism>
<name>A0A1G8SDN5_9BACI</name>
<feature type="domain" description="DUF1468" evidence="2">
    <location>
        <begin position="14"/>
        <end position="155"/>
    </location>
</feature>
<evidence type="ECO:0000313" key="3">
    <source>
        <dbReference type="EMBL" id="SDJ27291.1"/>
    </source>
</evidence>
<dbReference type="Pfam" id="PF07331">
    <property type="entry name" value="TctB"/>
    <property type="match status" value="1"/>
</dbReference>
<reference evidence="4" key="1">
    <citation type="submission" date="2016-10" db="EMBL/GenBank/DDBJ databases">
        <authorList>
            <person name="Varghese N."/>
            <person name="Submissions S."/>
        </authorList>
    </citation>
    <scope>NUCLEOTIDE SEQUENCE [LARGE SCALE GENOMIC DNA]</scope>
    <source>
        <strain evidence="4">DSM 4771</strain>
    </source>
</reference>
<feature type="transmembrane region" description="Helical" evidence="1">
    <location>
        <begin position="131"/>
        <end position="154"/>
    </location>
</feature>
<evidence type="ECO:0000256" key="1">
    <source>
        <dbReference type="SAM" id="Phobius"/>
    </source>
</evidence>
<evidence type="ECO:0000313" key="4">
    <source>
        <dbReference type="Proteomes" id="UP000199225"/>
    </source>
</evidence>
<feature type="transmembrane region" description="Helical" evidence="1">
    <location>
        <begin position="107"/>
        <end position="124"/>
    </location>
</feature>
<evidence type="ECO:0000259" key="2">
    <source>
        <dbReference type="Pfam" id="PF07331"/>
    </source>
</evidence>
<keyword evidence="1" id="KW-1133">Transmembrane helix</keyword>
<feature type="transmembrane region" description="Helical" evidence="1">
    <location>
        <begin position="45"/>
        <end position="63"/>
    </location>
</feature>
<dbReference type="AlphaFoldDB" id="A0A1G8SDN5"/>
<keyword evidence="1" id="KW-0472">Membrane</keyword>
<dbReference type="InterPro" id="IPR009936">
    <property type="entry name" value="DUF1468"/>
</dbReference>
<accession>A0A1G8SDN5</accession>
<gene>
    <name evidence="3" type="ORF">SAMN04490247_1399</name>
</gene>
<keyword evidence="4" id="KW-1185">Reference proteome</keyword>
<keyword evidence="1" id="KW-0812">Transmembrane</keyword>
<feature type="transmembrane region" description="Helical" evidence="1">
    <location>
        <begin position="12"/>
        <end position="33"/>
    </location>
</feature>
<dbReference type="EMBL" id="FNEV01000003">
    <property type="protein sequence ID" value="SDJ27291.1"/>
    <property type="molecule type" value="Genomic_DNA"/>
</dbReference>
<sequence>MKEVTSLKALKLIVPFILIIASITYMIASWNLPDANLGNGNGPKYFPLGLSIFMLTFSIVYFIQEFRKRDEENEEIREILSGRTPKLIAFTVVAGFIYSLLFERIGFLFSTVLFLGALLFFINGRKKWMTNIIVTICFSTISWYAFSVLLGVSLP</sequence>
<proteinExistence type="predicted"/>
<dbReference type="Proteomes" id="UP000199225">
    <property type="component" value="Unassembled WGS sequence"/>
</dbReference>